<dbReference type="eggNOG" id="KOG2402">
    <property type="taxonomic scope" value="Eukaryota"/>
</dbReference>
<feature type="compositionally biased region" description="Low complexity" evidence="1">
    <location>
        <begin position="209"/>
        <end position="218"/>
    </location>
</feature>
<organism evidence="2 3">
    <name type="scientific">Alligator mississippiensis</name>
    <name type="common">American alligator</name>
    <dbReference type="NCBI Taxonomy" id="8496"/>
    <lineage>
        <taxon>Eukaryota</taxon>
        <taxon>Metazoa</taxon>
        <taxon>Chordata</taxon>
        <taxon>Craniata</taxon>
        <taxon>Vertebrata</taxon>
        <taxon>Euteleostomi</taxon>
        <taxon>Archelosauria</taxon>
        <taxon>Archosauria</taxon>
        <taxon>Crocodylia</taxon>
        <taxon>Alligatoridae</taxon>
        <taxon>Alligatorinae</taxon>
        <taxon>Alligator</taxon>
    </lineage>
</organism>
<dbReference type="EMBL" id="AKHW03004924">
    <property type="protein sequence ID" value="KYO28379.1"/>
    <property type="molecule type" value="Genomic_DNA"/>
</dbReference>
<dbReference type="STRING" id="8496.A0A151MVA7"/>
<feature type="compositionally biased region" description="Polar residues" evidence="1">
    <location>
        <begin position="10"/>
        <end position="23"/>
    </location>
</feature>
<sequence length="233" mass="25298">MTQHDAGMTSPPQTRSPEGQLQRGSARAASPATPHLPRGLQLKGSELLSLAKRKRSDSEEKEPPVSKPTASSDSETSDSDDEWTVGGSKNKKKGKAGKAEKKAAMKKQANRAASSGSSDKDSSAESSAPEEGEVSDSESNSSSSSSDSDSSSEDEEFHDGYGEDLMGDEEDRARLEQMTEKEREQELFNRIEKREVLKRRVYMVMSTSCTSVSSAAESRCAGLQRREEDEHTS</sequence>
<gene>
    <name evidence="2" type="primary">RTF1</name>
    <name evidence="2" type="ORF">Y1Q_0015980</name>
</gene>
<name>A0A151MVA7_ALLMI</name>
<evidence type="ECO:0000313" key="2">
    <source>
        <dbReference type="EMBL" id="KYO28379.1"/>
    </source>
</evidence>
<comment type="caution">
    <text evidence="2">The sequence shown here is derived from an EMBL/GenBank/DDBJ whole genome shotgun (WGS) entry which is preliminary data.</text>
</comment>
<dbReference type="AlphaFoldDB" id="A0A151MVA7"/>
<evidence type="ECO:0000256" key="1">
    <source>
        <dbReference type="SAM" id="MobiDB-lite"/>
    </source>
</evidence>
<reference evidence="2 3" key="1">
    <citation type="journal article" date="2012" name="Genome Biol.">
        <title>Sequencing three crocodilian genomes to illuminate the evolution of archosaurs and amniotes.</title>
        <authorList>
            <person name="St John J.A."/>
            <person name="Braun E.L."/>
            <person name="Isberg S.R."/>
            <person name="Miles L.G."/>
            <person name="Chong A.Y."/>
            <person name="Gongora J."/>
            <person name="Dalzell P."/>
            <person name="Moran C."/>
            <person name="Bed'hom B."/>
            <person name="Abzhanov A."/>
            <person name="Burgess S.C."/>
            <person name="Cooksey A.M."/>
            <person name="Castoe T.A."/>
            <person name="Crawford N.G."/>
            <person name="Densmore L.D."/>
            <person name="Drew J.C."/>
            <person name="Edwards S.V."/>
            <person name="Faircloth B.C."/>
            <person name="Fujita M.K."/>
            <person name="Greenwold M.J."/>
            <person name="Hoffmann F.G."/>
            <person name="Howard J.M."/>
            <person name="Iguchi T."/>
            <person name="Janes D.E."/>
            <person name="Khan S.Y."/>
            <person name="Kohno S."/>
            <person name="de Koning A.J."/>
            <person name="Lance S.L."/>
            <person name="McCarthy F.M."/>
            <person name="McCormack J.E."/>
            <person name="Merchant M.E."/>
            <person name="Peterson D.G."/>
            <person name="Pollock D.D."/>
            <person name="Pourmand N."/>
            <person name="Raney B.J."/>
            <person name="Roessler K.A."/>
            <person name="Sanford J.R."/>
            <person name="Sawyer R.H."/>
            <person name="Schmidt C.J."/>
            <person name="Triplett E.W."/>
            <person name="Tuberville T.D."/>
            <person name="Venegas-Anaya M."/>
            <person name="Howard J.T."/>
            <person name="Jarvis E.D."/>
            <person name="Guillette L.J.Jr."/>
            <person name="Glenn T.C."/>
            <person name="Green R.E."/>
            <person name="Ray D.A."/>
        </authorList>
    </citation>
    <scope>NUCLEOTIDE SEQUENCE [LARGE SCALE GENOMIC DNA]</scope>
    <source>
        <strain evidence="2">KSC_2009_1</strain>
    </source>
</reference>
<proteinExistence type="predicted"/>
<feature type="region of interest" description="Disordered" evidence="1">
    <location>
        <begin position="209"/>
        <end position="233"/>
    </location>
</feature>
<feature type="region of interest" description="Disordered" evidence="1">
    <location>
        <begin position="1"/>
        <end position="186"/>
    </location>
</feature>
<feature type="compositionally biased region" description="Low complexity" evidence="1">
    <location>
        <begin position="137"/>
        <end position="149"/>
    </location>
</feature>
<feature type="compositionally biased region" description="Basic and acidic residues" evidence="1">
    <location>
        <begin position="171"/>
        <end position="186"/>
    </location>
</feature>
<evidence type="ECO:0000313" key="3">
    <source>
        <dbReference type="Proteomes" id="UP000050525"/>
    </source>
</evidence>
<feature type="compositionally biased region" description="Basic and acidic residues" evidence="1">
    <location>
        <begin position="224"/>
        <end position="233"/>
    </location>
</feature>
<dbReference type="Proteomes" id="UP000050525">
    <property type="component" value="Unassembled WGS sequence"/>
</dbReference>
<keyword evidence="3" id="KW-1185">Reference proteome</keyword>
<protein>
    <submittedName>
        <fullName evidence="2">RNA polymerase-associated RTF1-like protein</fullName>
    </submittedName>
</protein>
<accession>A0A151MVA7</accession>